<reference evidence="2" key="1">
    <citation type="journal article" date="2019" name="Int. J. Syst. Evol. Microbiol.">
        <title>The Global Catalogue of Microorganisms (GCM) 10K type strain sequencing project: providing services to taxonomists for standard genome sequencing and annotation.</title>
        <authorList>
            <consortium name="The Broad Institute Genomics Platform"/>
            <consortium name="The Broad Institute Genome Sequencing Center for Infectious Disease"/>
            <person name="Wu L."/>
            <person name="Ma J."/>
        </authorList>
    </citation>
    <scope>NUCLEOTIDE SEQUENCE [LARGE SCALE GENOMIC DNA]</scope>
    <source>
        <strain evidence="2">CGMCC 1.12770</strain>
    </source>
</reference>
<dbReference type="EMBL" id="BMFU01000029">
    <property type="protein sequence ID" value="GGH73069.1"/>
    <property type="molecule type" value="Genomic_DNA"/>
</dbReference>
<proteinExistence type="predicted"/>
<protein>
    <submittedName>
        <fullName evidence="1">Uncharacterized protein</fullName>
    </submittedName>
</protein>
<sequence length="321" mass="37971">MYLNDTVCRINEINWRKVGTIVSNEDADLGYEFLRRLALFYKNEGLRPQPPMFTNIAKLLGDTENEFPIAMYCNSEVLEFIDDYQYLKKIFEFYIQLSIFVETKPEYTVYLHVYEPLIRILEKGGFFVLRPQELEIQNVKYIPLNNWYKLTVSTYTEKKEERVFPMATDCSLKCEDNVLIEKMLIEKLNKMGHSCNEVIHLKKGIRIDETIGQLGFSIALIDTSDNPFGYESKFLSSDFKYNQSLNFRLDNDWDSIEATKNILMVVFDIIDSTDSNFLFLHNDNECFYRVGGFFKINNEDGFWNRAEYRTFIETRDVQEMQ</sequence>
<name>A0ABQ1ZS29_9BACL</name>
<evidence type="ECO:0000313" key="1">
    <source>
        <dbReference type="EMBL" id="GGH73069.1"/>
    </source>
</evidence>
<keyword evidence="2" id="KW-1185">Reference proteome</keyword>
<evidence type="ECO:0000313" key="2">
    <source>
        <dbReference type="Proteomes" id="UP000652153"/>
    </source>
</evidence>
<dbReference type="Proteomes" id="UP000652153">
    <property type="component" value="Unassembled WGS sequence"/>
</dbReference>
<accession>A0ABQ1ZS29</accession>
<comment type="caution">
    <text evidence="1">The sequence shown here is derived from an EMBL/GenBank/DDBJ whole genome shotgun (WGS) entry which is preliminary data.</text>
</comment>
<dbReference type="RefSeq" id="WP_188594995.1">
    <property type="nucleotide sequence ID" value="NZ_BMFU01000029.1"/>
</dbReference>
<dbReference type="InterPro" id="IPR049799">
    <property type="entry name" value="SitI3-like"/>
</dbReference>
<organism evidence="1 2">
    <name type="scientific">Paenibacillus silvae</name>
    <dbReference type="NCBI Taxonomy" id="1325358"/>
    <lineage>
        <taxon>Bacteria</taxon>
        <taxon>Bacillati</taxon>
        <taxon>Bacillota</taxon>
        <taxon>Bacilli</taxon>
        <taxon>Bacillales</taxon>
        <taxon>Paenibacillaceae</taxon>
        <taxon>Paenibacillus</taxon>
    </lineage>
</organism>
<dbReference type="NCBIfam" id="NF040657">
    <property type="entry name" value="immun_SitI3"/>
    <property type="match status" value="1"/>
</dbReference>
<gene>
    <name evidence="1" type="ORF">GCM10008014_60000</name>
</gene>